<dbReference type="GO" id="GO:0015144">
    <property type="term" value="F:carbohydrate transmembrane transporter activity"/>
    <property type="evidence" value="ECO:0007669"/>
    <property type="project" value="InterPro"/>
</dbReference>
<name>A0A915CWT7_9BILA</name>
<dbReference type="Pfam" id="PF07857">
    <property type="entry name" value="TMEM144"/>
    <property type="match status" value="1"/>
</dbReference>
<dbReference type="PANTHER" id="PTHR16119">
    <property type="entry name" value="TRANSMEMBRANE PROTEIN 144"/>
    <property type="match status" value="1"/>
</dbReference>
<sequence>MSPPIRIYAVFGGMLWTIANSLSQYVISGLGLAVGLVLWNTTNCLTGWLSGRFGLFGLKAVVPTHDQLNIAGLVILLIGGLLFAFVRRTRRLPDTPTEHSDVENPFSASDKSCIVLALLSGFFYGATTIPVIYMEDHPEEYPSSSRSGIPYIFSHYFGIFIGSSIIFVGYALFRKNKPIVNPAVILPSMLGGMIWVTYPVMTTLPGCIASLWSVFYFKEINSKRNYVIICFAFVIIASGAVLFSCQK</sequence>
<dbReference type="PANTHER" id="PTHR16119:SF17">
    <property type="entry name" value="TRANSMEMBRANE PROTEIN 144"/>
    <property type="match status" value="1"/>
</dbReference>
<dbReference type="WBParaSite" id="jg13433.1">
    <property type="protein sequence ID" value="jg13433.1"/>
    <property type="gene ID" value="jg13433"/>
</dbReference>
<evidence type="ECO:0000256" key="6">
    <source>
        <dbReference type="SAM" id="Phobius"/>
    </source>
</evidence>
<protein>
    <submittedName>
        <fullName evidence="8">Transmembrane protein 144</fullName>
    </submittedName>
</protein>
<dbReference type="GO" id="GO:0016020">
    <property type="term" value="C:membrane"/>
    <property type="evidence" value="ECO:0007669"/>
    <property type="project" value="UniProtKB-SubCell"/>
</dbReference>
<feature type="transmembrane region" description="Helical" evidence="6">
    <location>
        <begin position="226"/>
        <end position="245"/>
    </location>
</feature>
<organism evidence="7 8">
    <name type="scientific">Ditylenchus dipsaci</name>
    <dbReference type="NCBI Taxonomy" id="166011"/>
    <lineage>
        <taxon>Eukaryota</taxon>
        <taxon>Metazoa</taxon>
        <taxon>Ecdysozoa</taxon>
        <taxon>Nematoda</taxon>
        <taxon>Chromadorea</taxon>
        <taxon>Rhabditida</taxon>
        <taxon>Tylenchina</taxon>
        <taxon>Tylenchomorpha</taxon>
        <taxon>Sphaerularioidea</taxon>
        <taxon>Anguinidae</taxon>
        <taxon>Anguininae</taxon>
        <taxon>Ditylenchus</taxon>
    </lineage>
</organism>
<comment type="similarity">
    <text evidence="2">Belongs to the TMEM144 family.</text>
</comment>
<evidence type="ECO:0000313" key="7">
    <source>
        <dbReference type="Proteomes" id="UP000887574"/>
    </source>
</evidence>
<keyword evidence="7" id="KW-1185">Reference proteome</keyword>
<comment type="subcellular location">
    <subcellularLocation>
        <location evidence="1">Membrane</location>
        <topology evidence="1">Multi-pass membrane protein</topology>
    </subcellularLocation>
</comment>
<accession>A0A915CWT7</accession>
<dbReference type="AlphaFoldDB" id="A0A915CWT7"/>
<evidence type="ECO:0000256" key="4">
    <source>
        <dbReference type="ARBA" id="ARBA00022989"/>
    </source>
</evidence>
<feature type="transmembrane region" description="Helical" evidence="6">
    <location>
        <begin position="68"/>
        <end position="86"/>
    </location>
</feature>
<dbReference type="InterPro" id="IPR010651">
    <property type="entry name" value="Sugar_transport"/>
</dbReference>
<proteinExistence type="inferred from homology"/>
<keyword evidence="4 6" id="KW-1133">Transmembrane helix</keyword>
<evidence type="ECO:0000313" key="8">
    <source>
        <dbReference type="WBParaSite" id="jg13433.1"/>
    </source>
</evidence>
<feature type="transmembrane region" description="Helical" evidence="6">
    <location>
        <begin position="113"/>
        <end position="133"/>
    </location>
</feature>
<dbReference type="Proteomes" id="UP000887574">
    <property type="component" value="Unplaced"/>
</dbReference>
<reference evidence="8" key="1">
    <citation type="submission" date="2022-11" db="UniProtKB">
        <authorList>
            <consortium name="WormBaseParasite"/>
        </authorList>
    </citation>
    <scope>IDENTIFICATION</scope>
</reference>
<evidence type="ECO:0000256" key="3">
    <source>
        <dbReference type="ARBA" id="ARBA00022692"/>
    </source>
</evidence>
<evidence type="ECO:0000256" key="5">
    <source>
        <dbReference type="ARBA" id="ARBA00023136"/>
    </source>
</evidence>
<feature type="transmembrane region" description="Helical" evidence="6">
    <location>
        <begin position="7"/>
        <end position="39"/>
    </location>
</feature>
<feature type="transmembrane region" description="Helical" evidence="6">
    <location>
        <begin position="194"/>
        <end position="214"/>
    </location>
</feature>
<keyword evidence="3 6" id="KW-0812">Transmembrane</keyword>
<evidence type="ECO:0000256" key="1">
    <source>
        <dbReference type="ARBA" id="ARBA00004141"/>
    </source>
</evidence>
<dbReference type="InterPro" id="IPR012435">
    <property type="entry name" value="TMEM144"/>
</dbReference>
<evidence type="ECO:0000256" key="2">
    <source>
        <dbReference type="ARBA" id="ARBA00005731"/>
    </source>
</evidence>
<keyword evidence="5 6" id="KW-0472">Membrane</keyword>
<feature type="transmembrane region" description="Helical" evidence="6">
    <location>
        <begin position="153"/>
        <end position="173"/>
    </location>
</feature>